<comment type="similarity">
    <text evidence="1">Belongs to the protein kinase superfamily. ADCK protein kinase family.</text>
</comment>
<dbReference type="OrthoDB" id="427480at2759"/>
<dbReference type="PANTHER" id="PTHR10566:SF113">
    <property type="entry name" value="PROTEIN ACTIVITY OF BC1 COMPLEX KINASE 7, CHLOROPLASTIC"/>
    <property type="match status" value="1"/>
</dbReference>
<comment type="caution">
    <text evidence="3">The sequence shown here is derived from an EMBL/GenBank/DDBJ whole genome shotgun (WGS) entry which is preliminary data.</text>
</comment>
<dbReference type="InterPro" id="IPR011009">
    <property type="entry name" value="Kinase-like_dom_sf"/>
</dbReference>
<reference evidence="3 4" key="1">
    <citation type="journal article" date="2017" name="Mol. Biol. Evol.">
        <title>The 4-celled Tetrabaena socialis nuclear genome reveals the essential components for genetic control of cell number at the origin of multicellularity in the volvocine lineage.</title>
        <authorList>
            <person name="Featherston J."/>
            <person name="Arakaki Y."/>
            <person name="Hanschen E.R."/>
            <person name="Ferris P.J."/>
            <person name="Michod R.E."/>
            <person name="Olson B.J.S.C."/>
            <person name="Nozaki H."/>
            <person name="Durand P.M."/>
        </authorList>
    </citation>
    <scope>NUCLEOTIDE SEQUENCE [LARGE SCALE GENOMIC DNA]</scope>
    <source>
        <strain evidence="3 4">NIES-571</strain>
    </source>
</reference>
<dbReference type="InterPro" id="IPR004147">
    <property type="entry name" value="ABC1_dom"/>
</dbReference>
<evidence type="ECO:0000259" key="2">
    <source>
        <dbReference type="Pfam" id="PF03109"/>
    </source>
</evidence>
<sequence>MDRATAQWFKNQLQMMGPTYIKIGQFISSRRDIFDEKVVEALRELQDAVEPSPTEESRRLISERLGTSISKVSSIELTPVACASIGQVHIGQLKNGKKIAIKIRRPGVQDLLAMDLTILSGILSILELLKTENISETRELLDDFSQWFEDEMDYTREIQNYVLLKQNAKPSLLLPEFYEQLCQEDFIIMSYVPSLKIRVAKMSMSMADRRALAILIMDTFISQLVVDGVMHGDPHEGNIGMNRDGQVVLYDMGNVIMVSQSTRNKLRQLLFEIVSSNYDEAISIMKKVDLFEVRDEAKVRGLLEKYSQYIQSVDVKVFTSMSKDSSMRGDLPIKFSGTVFRIVRVFGLLEGICKDLDPAFSYEPVLAKYMQIMGGGTNDYLTYRMMSDLRKLARLLVDNLEDRT</sequence>
<dbReference type="EMBL" id="PGGS01000007">
    <property type="protein sequence ID" value="PNH12531.1"/>
    <property type="molecule type" value="Genomic_DNA"/>
</dbReference>
<protein>
    <recommendedName>
        <fullName evidence="2">ABC1 atypical kinase-like domain-containing protein</fullName>
    </recommendedName>
</protein>
<gene>
    <name evidence="3" type="ORF">TSOC_000522</name>
</gene>
<dbReference type="SUPFAM" id="SSF56112">
    <property type="entry name" value="Protein kinase-like (PK-like)"/>
    <property type="match status" value="1"/>
</dbReference>
<organism evidence="3 4">
    <name type="scientific">Tetrabaena socialis</name>
    <dbReference type="NCBI Taxonomy" id="47790"/>
    <lineage>
        <taxon>Eukaryota</taxon>
        <taxon>Viridiplantae</taxon>
        <taxon>Chlorophyta</taxon>
        <taxon>core chlorophytes</taxon>
        <taxon>Chlorophyceae</taxon>
        <taxon>CS clade</taxon>
        <taxon>Chlamydomonadales</taxon>
        <taxon>Tetrabaenaceae</taxon>
        <taxon>Tetrabaena</taxon>
    </lineage>
</organism>
<dbReference type="AlphaFoldDB" id="A0A2J8AJ43"/>
<keyword evidence="4" id="KW-1185">Reference proteome</keyword>
<dbReference type="Proteomes" id="UP000236333">
    <property type="component" value="Unassembled WGS sequence"/>
</dbReference>
<evidence type="ECO:0000313" key="4">
    <source>
        <dbReference type="Proteomes" id="UP000236333"/>
    </source>
</evidence>
<dbReference type="Pfam" id="PF03109">
    <property type="entry name" value="ABC1"/>
    <property type="match status" value="1"/>
</dbReference>
<evidence type="ECO:0000313" key="3">
    <source>
        <dbReference type="EMBL" id="PNH12531.1"/>
    </source>
</evidence>
<evidence type="ECO:0000256" key="1">
    <source>
        <dbReference type="ARBA" id="ARBA00009670"/>
    </source>
</evidence>
<proteinExistence type="inferred from homology"/>
<feature type="domain" description="ABC1 atypical kinase-like" evidence="2">
    <location>
        <begin position="45"/>
        <end position="282"/>
    </location>
</feature>
<dbReference type="InterPro" id="IPR050154">
    <property type="entry name" value="UbiB_kinase"/>
</dbReference>
<dbReference type="CDD" id="cd05121">
    <property type="entry name" value="ABC1_ADCK3-like"/>
    <property type="match status" value="1"/>
</dbReference>
<name>A0A2J8AJ43_9CHLO</name>
<accession>A0A2J8AJ43</accession>
<dbReference type="PANTHER" id="PTHR10566">
    <property type="entry name" value="CHAPERONE-ACTIVITY OF BC1 COMPLEX CABC1 -RELATED"/>
    <property type="match status" value="1"/>
</dbReference>